<dbReference type="EMBL" id="CP018889">
    <property type="protein sequence ID" value="AUI68762.1"/>
    <property type="molecule type" value="Genomic_DNA"/>
</dbReference>
<dbReference type="AlphaFoldDB" id="A0A2N9YE53"/>
<dbReference type="Proteomes" id="UP000234271">
    <property type="component" value="Chromosome"/>
</dbReference>
<name>A0A2N9YE53_9GAMM</name>
<sequence>MRYIRWLLYVILFFWVLLSGPVMVLLFGNITTDNTWQDKQNSRANLAPPTTIPQAVIQIYAARSFGWQGAFTVDTWIVSKRLQATHYTLYQVVGWYQQMNASVLTMQRLSEKQAPDNYWYGQPPFLLADLRGGEEVDALIDRLENAAVAYPYKNTYRTWLGPNSNTFTAYIARQLPELRVDMPTTAMGKDFLPNGDIFAVAPSGSGGQISLYGIIGLTLAVNEGIEFNFIGLHFGLDLFDMAIRFPGVGRIGFE</sequence>
<proteinExistence type="predicted"/>
<keyword evidence="2" id="KW-1185">Reference proteome</keyword>
<gene>
    <name evidence="1" type="ORF">BLE401_08605</name>
</gene>
<dbReference type="Pfam" id="PF12570">
    <property type="entry name" value="DUF3750"/>
    <property type="match status" value="1"/>
</dbReference>
<accession>A0A2N9YE53</accession>
<dbReference type="RefSeq" id="WP_062154396.1">
    <property type="nucleotide sequence ID" value="NZ_CP012373.2"/>
</dbReference>
<dbReference type="InterPro" id="IPR022224">
    <property type="entry name" value="DUF3750"/>
</dbReference>
<evidence type="ECO:0000313" key="2">
    <source>
        <dbReference type="Proteomes" id="UP000234271"/>
    </source>
</evidence>
<organism evidence="1 2">
    <name type="scientific">Beggiatoa leptomitoformis</name>
    <dbReference type="NCBI Taxonomy" id="288004"/>
    <lineage>
        <taxon>Bacteria</taxon>
        <taxon>Pseudomonadati</taxon>
        <taxon>Pseudomonadota</taxon>
        <taxon>Gammaproteobacteria</taxon>
        <taxon>Thiotrichales</taxon>
        <taxon>Thiotrichaceae</taxon>
        <taxon>Beggiatoa</taxon>
    </lineage>
</organism>
<dbReference type="OrthoDB" id="199084at2"/>
<dbReference type="STRING" id="288004.AL038_15650"/>
<protein>
    <submittedName>
        <fullName evidence="1">DUF3750 domain-containing protein</fullName>
    </submittedName>
</protein>
<reference evidence="2" key="1">
    <citation type="submission" date="2016-12" db="EMBL/GenBank/DDBJ databases">
        <title>Complete Genome Sequence of Beggiatoa leptomitiformis D-401.</title>
        <authorList>
            <person name="Fomenkov A."/>
            <person name="Vincze T."/>
            <person name="Grabovich M."/>
            <person name="Anton B.P."/>
            <person name="Dubinina G."/>
            <person name="Orlova M."/>
            <person name="Belousova E."/>
            <person name="Roberts R.J."/>
        </authorList>
    </citation>
    <scope>NUCLEOTIDE SEQUENCE [LARGE SCALE GENOMIC DNA]</scope>
    <source>
        <strain evidence="2">D-401</strain>
    </source>
</reference>
<dbReference type="KEGG" id="blep:AL038_15650"/>
<evidence type="ECO:0000313" key="1">
    <source>
        <dbReference type="EMBL" id="AUI68762.1"/>
    </source>
</evidence>